<dbReference type="Proteomes" id="UP000735302">
    <property type="component" value="Unassembled WGS sequence"/>
</dbReference>
<reference evidence="2 3" key="1">
    <citation type="journal article" date="2021" name="Elife">
        <title>Chloroplast acquisition without the gene transfer in kleptoplastic sea slugs, Plakobranchus ocellatus.</title>
        <authorList>
            <person name="Maeda T."/>
            <person name="Takahashi S."/>
            <person name="Yoshida T."/>
            <person name="Shimamura S."/>
            <person name="Takaki Y."/>
            <person name="Nagai Y."/>
            <person name="Toyoda A."/>
            <person name="Suzuki Y."/>
            <person name="Arimoto A."/>
            <person name="Ishii H."/>
            <person name="Satoh N."/>
            <person name="Nishiyama T."/>
            <person name="Hasebe M."/>
            <person name="Maruyama T."/>
            <person name="Minagawa J."/>
            <person name="Obokata J."/>
            <person name="Shigenobu S."/>
        </authorList>
    </citation>
    <scope>NUCLEOTIDE SEQUENCE [LARGE SCALE GENOMIC DNA]</scope>
</reference>
<feature type="compositionally biased region" description="Low complexity" evidence="1">
    <location>
        <begin position="60"/>
        <end position="76"/>
    </location>
</feature>
<evidence type="ECO:0000313" key="2">
    <source>
        <dbReference type="EMBL" id="GFN78643.1"/>
    </source>
</evidence>
<evidence type="ECO:0000256" key="1">
    <source>
        <dbReference type="SAM" id="MobiDB-lite"/>
    </source>
</evidence>
<sequence length="121" mass="13673">MTPKLKKKPTEAPVFSKLRDSLAAQVLSHIVANGMEFFSDRLFPSKPHHSHRHFSLYNPSTNSRTSTSGKSSSGQGEDIVQLENVAAYIKGFMSKIKNRFLVYFRNVRVSFMLTAIEVHDT</sequence>
<evidence type="ECO:0000313" key="3">
    <source>
        <dbReference type="Proteomes" id="UP000735302"/>
    </source>
</evidence>
<organism evidence="2 3">
    <name type="scientific">Plakobranchus ocellatus</name>
    <dbReference type="NCBI Taxonomy" id="259542"/>
    <lineage>
        <taxon>Eukaryota</taxon>
        <taxon>Metazoa</taxon>
        <taxon>Spiralia</taxon>
        <taxon>Lophotrochozoa</taxon>
        <taxon>Mollusca</taxon>
        <taxon>Gastropoda</taxon>
        <taxon>Heterobranchia</taxon>
        <taxon>Euthyneura</taxon>
        <taxon>Panpulmonata</taxon>
        <taxon>Sacoglossa</taxon>
        <taxon>Placobranchoidea</taxon>
        <taxon>Plakobranchidae</taxon>
        <taxon>Plakobranchus</taxon>
    </lineage>
</organism>
<protein>
    <submittedName>
        <fullName evidence="2">Uncharacterized protein</fullName>
    </submittedName>
</protein>
<keyword evidence="3" id="KW-1185">Reference proteome</keyword>
<gene>
    <name evidence="2" type="ORF">PoB_000514900</name>
</gene>
<feature type="region of interest" description="Disordered" evidence="1">
    <location>
        <begin position="47"/>
        <end position="76"/>
    </location>
</feature>
<accession>A0AAV3Y6U0</accession>
<name>A0AAV3Y6U0_9GAST</name>
<comment type="caution">
    <text evidence="2">The sequence shown here is derived from an EMBL/GenBank/DDBJ whole genome shotgun (WGS) entry which is preliminary data.</text>
</comment>
<dbReference type="EMBL" id="BLXT01000592">
    <property type="protein sequence ID" value="GFN78643.1"/>
    <property type="molecule type" value="Genomic_DNA"/>
</dbReference>
<proteinExistence type="predicted"/>
<dbReference type="AlphaFoldDB" id="A0AAV3Y6U0"/>